<comment type="caution">
    <text evidence="12">The sequence shown here is derived from an EMBL/GenBank/DDBJ whole genome shotgun (WGS) entry which is preliminary data.</text>
</comment>
<evidence type="ECO:0000256" key="2">
    <source>
        <dbReference type="ARBA" id="ARBA00012438"/>
    </source>
</evidence>
<dbReference type="PANTHER" id="PTHR43065">
    <property type="entry name" value="SENSOR HISTIDINE KINASE"/>
    <property type="match status" value="1"/>
</dbReference>
<name>A0A2N0ZJK6_9BACI</name>
<organism evidence="12 13">
    <name type="scientific">Cytobacillus horneckiae</name>
    <dbReference type="NCBI Taxonomy" id="549687"/>
    <lineage>
        <taxon>Bacteria</taxon>
        <taxon>Bacillati</taxon>
        <taxon>Bacillota</taxon>
        <taxon>Bacilli</taxon>
        <taxon>Bacillales</taxon>
        <taxon>Bacillaceae</taxon>
        <taxon>Cytobacillus</taxon>
    </lineage>
</organism>
<comment type="catalytic activity">
    <reaction evidence="1">
        <text>ATP + protein L-histidine = ADP + protein N-phospho-L-histidine.</text>
        <dbReference type="EC" id="2.7.13.3"/>
    </reaction>
</comment>
<dbReference type="GO" id="GO:0000155">
    <property type="term" value="F:phosphorelay sensor kinase activity"/>
    <property type="evidence" value="ECO:0007669"/>
    <property type="project" value="InterPro"/>
</dbReference>
<evidence type="ECO:0000256" key="9">
    <source>
        <dbReference type="SAM" id="Phobius"/>
    </source>
</evidence>
<keyword evidence="5" id="KW-0547">Nucleotide-binding</keyword>
<dbReference type="InterPro" id="IPR003661">
    <property type="entry name" value="HisK_dim/P_dom"/>
</dbReference>
<keyword evidence="7" id="KW-0067">ATP-binding</keyword>
<keyword evidence="9" id="KW-0812">Transmembrane</keyword>
<accession>A0A2N0ZJK6</accession>
<dbReference type="SUPFAM" id="SSF55785">
    <property type="entry name" value="PYP-like sensor domain (PAS domain)"/>
    <property type="match status" value="1"/>
</dbReference>
<keyword evidence="9" id="KW-1133">Transmembrane helix</keyword>
<dbReference type="AlphaFoldDB" id="A0A2N0ZJK6"/>
<reference evidence="12 13" key="1">
    <citation type="journal article" date="2010" name="Int. J. Syst. Evol. Microbiol.">
        <title>Bacillus horneckiae sp. nov., isolated from a spacecraft-assembly clean room.</title>
        <authorList>
            <person name="Vaishampayan P."/>
            <person name="Probst A."/>
            <person name="Krishnamurthi S."/>
            <person name="Ghosh S."/>
            <person name="Osman S."/>
            <person name="McDowall A."/>
            <person name="Ruckmani A."/>
            <person name="Mayilraj S."/>
            <person name="Venkateswaran K."/>
        </authorList>
    </citation>
    <scope>NUCLEOTIDE SEQUENCE [LARGE SCALE GENOMIC DNA]</scope>
    <source>
        <strain evidence="13">1PO1SC</strain>
    </source>
</reference>
<keyword evidence="4" id="KW-0808">Transferase</keyword>
<dbReference type="SMART" id="SM00387">
    <property type="entry name" value="HATPase_c"/>
    <property type="match status" value="1"/>
</dbReference>
<dbReference type="InterPro" id="IPR005467">
    <property type="entry name" value="His_kinase_dom"/>
</dbReference>
<dbReference type="PANTHER" id="PTHR43065:SF10">
    <property type="entry name" value="PEROXIDE STRESS-ACTIVATED HISTIDINE KINASE MAK3"/>
    <property type="match status" value="1"/>
</dbReference>
<keyword evidence="13" id="KW-1185">Reference proteome</keyword>
<dbReference type="CDD" id="cd00075">
    <property type="entry name" value="HATPase"/>
    <property type="match status" value="1"/>
</dbReference>
<feature type="transmembrane region" description="Helical" evidence="9">
    <location>
        <begin position="116"/>
        <end position="135"/>
    </location>
</feature>
<dbReference type="Gene3D" id="3.30.565.10">
    <property type="entry name" value="Histidine kinase-like ATPase, C-terminal domain"/>
    <property type="match status" value="1"/>
</dbReference>
<dbReference type="InterPro" id="IPR004358">
    <property type="entry name" value="Sig_transdc_His_kin-like_C"/>
</dbReference>
<evidence type="ECO:0000259" key="11">
    <source>
        <dbReference type="PROSITE" id="PS50112"/>
    </source>
</evidence>
<feature type="transmembrane region" description="Helical" evidence="9">
    <location>
        <begin position="50"/>
        <end position="69"/>
    </location>
</feature>
<dbReference type="Gene3D" id="1.10.287.130">
    <property type="match status" value="1"/>
</dbReference>
<dbReference type="Pfam" id="PF02518">
    <property type="entry name" value="HATPase_c"/>
    <property type="match status" value="1"/>
</dbReference>
<dbReference type="EC" id="2.7.13.3" evidence="2"/>
<dbReference type="PROSITE" id="PS50112">
    <property type="entry name" value="PAS"/>
    <property type="match status" value="1"/>
</dbReference>
<keyword evidence="9" id="KW-0472">Membrane</keyword>
<evidence type="ECO:0000313" key="13">
    <source>
        <dbReference type="Proteomes" id="UP000233343"/>
    </source>
</evidence>
<keyword evidence="6" id="KW-0418">Kinase</keyword>
<evidence type="ECO:0000256" key="1">
    <source>
        <dbReference type="ARBA" id="ARBA00000085"/>
    </source>
</evidence>
<dbReference type="InterPro" id="IPR000014">
    <property type="entry name" value="PAS"/>
</dbReference>
<dbReference type="InterPro" id="IPR003594">
    <property type="entry name" value="HATPase_dom"/>
</dbReference>
<evidence type="ECO:0000256" key="3">
    <source>
        <dbReference type="ARBA" id="ARBA00022553"/>
    </source>
</evidence>
<dbReference type="PRINTS" id="PR00344">
    <property type="entry name" value="BCTRLSENSOR"/>
</dbReference>
<feature type="transmembrane region" description="Helical" evidence="9">
    <location>
        <begin position="165"/>
        <end position="186"/>
    </location>
</feature>
<dbReference type="Pfam" id="PF00512">
    <property type="entry name" value="HisKA"/>
    <property type="match status" value="1"/>
</dbReference>
<evidence type="ECO:0000313" key="12">
    <source>
        <dbReference type="EMBL" id="PKG29681.1"/>
    </source>
</evidence>
<dbReference type="InterPro" id="IPR036097">
    <property type="entry name" value="HisK_dim/P_sf"/>
</dbReference>
<dbReference type="InterPro" id="IPR036890">
    <property type="entry name" value="HATPase_C_sf"/>
</dbReference>
<keyword evidence="3" id="KW-0597">Phosphoprotein</keyword>
<evidence type="ECO:0000256" key="7">
    <source>
        <dbReference type="ARBA" id="ARBA00022840"/>
    </source>
</evidence>
<feature type="transmembrane region" description="Helical" evidence="9">
    <location>
        <begin position="198"/>
        <end position="218"/>
    </location>
</feature>
<dbReference type="SMART" id="SM00388">
    <property type="entry name" value="HisKA"/>
    <property type="match status" value="1"/>
</dbReference>
<proteinExistence type="predicted"/>
<evidence type="ECO:0000256" key="6">
    <source>
        <dbReference type="ARBA" id="ARBA00022777"/>
    </source>
</evidence>
<dbReference type="Gene3D" id="3.30.450.20">
    <property type="entry name" value="PAS domain"/>
    <property type="match status" value="1"/>
</dbReference>
<evidence type="ECO:0000259" key="10">
    <source>
        <dbReference type="PROSITE" id="PS50109"/>
    </source>
</evidence>
<dbReference type="SUPFAM" id="SSF55874">
    <property type="entry name" value="ATPase domain of HSP90 chaperone/DNA topoisomerase II/histidine kinase"/>
    <property type="match status" value="1"/>
</dbReference>
<keyword evidence="8" id="KW-0902">Two-component regulatory system</keyword>
<sequence>MGMEEITVALFFQVEGYKLEFILLLTVSFIPLFISISILFFSYASLTKALSLFLLMLSFWQMDIAFLYADDFLSIEVIDWLFRGLRMGSIFIMPIMFYFSYYLVKENPFLINFKRLFNKTGVFIVTGFSVITYAINFTELGVTSYNYIGETSLSPSHWIPEYGPLNFTFIINVLLVFINWFFLLIVTIQLKGIYYKSFYLQLVIAAMIIFVNGVISGFSFVPVYFSSFNSIIAALILFLGFFQMQSERIRNINQEREKQSDLLEAIMDINPNYLLVSDANNRIVKVNSSFCKLFAEAEEDLHGKRTASLSSFLQMVDYGFETPYCYTDSRGNVYYIQWGCKQLNQETGETYTIFFGNDVTEQKRNEQVLLSSEKMKVIGEMAASVAHEIRNPLTTIRGFIQLLKEKSPDSTYEKILIEEIDRINQVLKELLILGKPEAKEEDIKIELKLDALTEVNNINLLFEALAVEQNKHITVENKLITLSQIKMDKSHFKQIMINVVKNSLEAIPSEGKVKIALDEHQNRIRIRVIDNGEGIPKERLARIGEPYFTSKEKGNGIGLTICFKLMGENNGQMYVKSKKDCGTVVTMLFPAK</sequence>
<dbReference type="PROSITE" id="PS50109">
    <property type="entry name" value="HIS_KIN"/>
    <property type="match status" value="1"/>
</dbReference>
<dbReference type="EMBL" id="PISD01000013">
    <property type="protein sequence ID" value="PKG29681.1"/>
    <property type="molecule type" value="Genomic_DNA"/>
</dbReference>
<dbReference type="Proteomes" id="UP000233343">
    <property type="component" value="Unassembled WGS sequence"/>
</dbReference>
<feature type="transmembrane region" description="Helical" evidence="9">
    <location>
        <begin position="21"/>
        <end position="43"/>
    </location>
</feature>
<evidence type="ECO:0000256" key="4">
    <source>
        <dbReference type="ARBA" id="ARBA00022679"/>
    </source>
</evidence>
<evidence type="ECO:0000256" key="5">
    <source>
        <dbReference type="ARBA" id="ARBA00022741"/>
    </source>
</evidence>
<dbReference type="InterPro" id="IPR035965">
    <property type="entry name" value="PAS-like_dom_sf"/>
</dbReference>
<feature type="transmembrane region" description="Helical" evidence="9">
    <location>
        <begin position="224"/>
        <end position="242"/>
    </location>
</feature>
<feature type="domain" description="Histidine kinase" evidence="10">
    <location>
        <begin position="384"/>
        <end position="592"/>
    </location>
</feature>
<feature type="transmembrane region" description="Helical" evidence="9">
    <location>
        <begin position="81"/>
        <end position="104"/>
    </location>
</feature>
<evidence type="ECO:0000256" key="8">
    <source>
        <dbReference type="ARBA" id="ARBA00023012"/>
    </source>
</evidence>
<dbReference type="CDD" id="cd00082">
    <property type="entry name" value="HisKA"/>
    <property type="match status" value="1"/>
</dbReference>
<dbReference type="SUPFAM" id="SSF47384">
    <property type="entry name" value="Homodimeric domain of signal transducing histidine kinase"/>
    <property type="match status" value="1"/>
</dbReference>
<protein>
    <recommendedName>
        <fullName evidence="2">histidine kinase</fullName>
        <ecNumber evidence="2">2.7.13.3</ecNumber>
    </recommendedName>
</protein>
<dbReference type="GO" id="GO:0005524">
    <property type="term" value="F:ATP binding"/>
    <property type="evidence" value="ECO:0007669"/>
    <property type="project" value="UniProtKB-KW"/>
</dbReference>
<gene>
    <name evidence="12" type="ORF">CWS20_07385</name>
</gene>
<feature type="domain" description="PAS" evidence="11">
    <location>
        <begin position="259"/>
        <end position="304"/>
    </location>
</feature>